<organism evidence="1 2">
    <name type="scientific">Brachionus plicatilis</name>
    <name type="common">Marine rotifer</name>
    <name type="synonym">Brachionus muelleri</name>
    <dbReference type="NCBI Taxonomy" id="10195"/>
    <lineage>
        <taxon>Eukaryota</taxon>
        <taxon>Metazoa</taxon>
        <taxon>Spiralia</taxon>
        <taxon>Gnathifera</taxon>
        <taxon>Rotifera</taxon>
        <taxon>Eurotatoria</taxon>
        <taxon>Monogononta</taxon>
        <taxon>Pseudotrocha</taxon>
        <taxon>Ploima</taxon>
        <taxon>Brachionidae</taxon>
        <taxon>Brachionus</taxon>
    </lineage>
</organism>
<accession>A0A3M7S559</accession>
<protein>
    <submittedName>
        <fullName evidence="1">Uncharacterized protein</fullName>
    </submittedName>
</protein>
<reference evidence="1 2" key="1">
    <citation type="journal article" date="2018" name="Sci. Rep.">
        <title>Genomic signatures of local adaptation to the degree of environmental predictability in rotifers.</title>
        <authorList>
            <person name="Franch-Gras L."/>
            <person name="Hahn C."/>
            <person name="Garcia-Roger E.M."/>
            <person name="Carmona M.J."/>
            <person name="Serra M."/>
            <person name="Gomez A."/>
        </authorList>
    </citation>
    <scope>NUCLEOTIDE SEQUENCE [LARGE SCALE GENOMIC DNA]</scope>
    <source>
        <strain evidence="1">HYR1</strain>
    </source>
</reference>
<evidence type="ECO:0000313" key="2">
    <source>
        <dbReference type="Proteomes" id="UP000276133"/>
    </source>
</evidence>
<evidence type="ECO:0000313" key="1">
    <source>
        <dbReference type="EMBL" id="RNA30964.1"/>
    </source>
</evidence>
<comment type="caution">
    <text evidence="1">The sequence shown here is derived from an EMBL/GenBank/DDBJ whole genome shotgun (WGS) entry which is preliminary data.</text>
</comment>
<gene>
    <name evidence="1" type="ORF">BpHYR1_007841</name>
</gene>
<dbReference type="Proteomes" id="UP000276133">
    <property type="component" value="Unassembled WGS sequence"/>
</dbReference>
<proteinExistence type="predicted"/>
<name>A0A3M7S559_BRAPC</name>
<dbReference type="AlphaFoldDB" id="A0A3M7S559"/>
<sequence>MKKFIFCCESSFFSSLLSNAITDSYLSYHMRDNYRLWHLYYKVMESYDKILNSLLNENLLQKPDWYKSQKKLSNKSNQSQSLTLTFNDSDFKV</sequence>
<keyword evidence="2" id="KW-1185">Reference proteome</keyword>
<dbReference type="EMBL" id="REGN01002009">
    <property type="protein sequence ID" value="RNA30964.1"/>
    <property type="molecule type" value="Genomic_DNA"/>
</dbReference>